<accession>A0A371E051</accession>
<evidence type="ECO:0000313" key="1">
    <source>
        <dbReference type="EMBL" id="RDX58111.1"/>
    </source>
</evidence>
<protein>
    <submittedName>
        <fullName evidence="1">Uncharacterized protein</fullName>
    </submittedName>
</protein>
<sequence length="112" mass="13050">MAYFHAIEYSKKDYIFNTLYCFHINKTRGYYGKVLDYKENTSRIELVSRLKFNFSKSTLFGINMDVSFLVEVANFLHCGTSTLHFKFLRLLVGVNPISWRGKILSLGNHIVV</sequence>
<dbReference type="EMBL" id="QJKJ01017826">
    <property type="protein sequence ID" value="RDX58111.1"/>
    <property type="molecule type" value="Genomic_DNA"/>
</dbReference>
<feature type="non-terminal residue" evidence="1">
    <location>
        <position position="112"/>
    </location>
</feature>
<dbReference type="Proteomes" id="UP000257109">
    <property type="component" value="Unassembled WGS sequence"/>
</dbReference>
<evidence type="ECO:0000313" key="2">
    <source>
        <dbReference type="Proteomes" id="UP000257109"/>
    </source>
</evidence>
<organism evidence="1 2">
    <name type="scientific">Mucuna pruriens</name>
    <name type="common">Velvet bean</name>
    <name type="synonym">Dolichos pruriens</name>
    <dbReference type="NCBI Taxonomy" id="157652"/>
    <lineage>
        <taxon>Eukaryota</taxon>
        <taxon>Viridiplantae</taxon>
        <taxon>Streptophyta</taxon>
        <taxon>Embryophyta</taxon>
        <taxon>Tracheophyta</taxon>
        <taxon>Spermatophyta</taxon>
        <taxon>Magnoliopsida</taxon>
        <taxon>eudicotyledons</taxon>
        <taxon>Gunneridae</taxon>
        <taxon>Pentapetalae</taxon>
        <taxon>rosids</taxon>
        <taxon>fabids</taxon>
        <taxon>Fabales</taxon>
        <taxon>Fabaceae</taxon>
        <taxon>Papilionoideae</taxon>
        <taxon>50 kb inversion clade</taxon>
        <taxon>NPAAA clade</taxon>
        <taxon>indigoferoid/millettioid clade</taxon>
        <taxon>Phaseoleae</taxon>
        <taxon>Mucuna</taxon>
    </lineage>
</organism>
<gene>
    <name evidence="1" type="ORF">CR513_62596</name>
</gene>
<dbReference type="OrthoDB" id="1743609at2759"/>
<proteinExistence type="predicted"/>
<dbReference type="AlphaFoldDB" id="A0A371E051"/>
<reference evidence="1" key="1">
    <citation type="submission" date="2018-05" db="EMBL/GenBank/DDBJ databases">
        <title>Draft genome of Mucuna pruriens seed.</title>
        <authorList>
            <person name="Nnadi N.E."/>
            <person name="Vos R."/>
            <person name="Hasami M.H."/>
            <person name="Devisetty U.K."/>
            <person name="Aguiy J.C."/>
        </authorList>
    </citation>
    <scope>NUCLEOTIDE SEQUENCE [LARGE SCALE GENOMIC DNA]</scope>
    <source>
        <strain evidence="1">JCA_2017</strain>
    </source>
</reference>
<name>A0A371E051_MUCPR</name>
<keyword evidence="2" id="KW-1185">Reference proteome</keyword>
<comment type="caution">
    <text evidence="1">The sequence shown here is derived from an EMBL/GenBank/DDBJ whole genome shotgun (WGS) entry which is preliminary data.</text>
</comment>
<feature type="non-terminal residue" evidence="1">
    <location>
        <position position="1"/>
    </location>
</feature>